<dbReference type="Gene3D" id="3.40.50.150">
    <property type="entry name" value="Vaccinia Virus protein VP39"/>
    <property type="match status" value="1"/>
</dbReference>
<evidence type="ECO:0000313" key="2">
    <source>
        <dbReference type="EMBL" id="GAH99900.1"/>
    </source>
</evidence>
<dbReference type="Pfam" id="PF07669">
    <property type="entry name" value="Eco57I"/>
    <property type="match status" value="1"/>
</dbReference>
<dbReference type="InterPro" id="IPR011639">
    <property type="entry name" value="MethylTrfase_TaqI-like_dom"/>
</dbReference>
<dbReference type="InterPro" id="IPR029063">
    <property type="entry name" value="SAM-dependent_MTases_sf"/>
</dbReference>
<dbReference type="EMBL" id="BARU01048883">
    <property type="protein sequence ID" value="GAH99900.1"/>
    <property type="molecule type" value="Genomic_DNA"/>
</dbReference>
<protein>
    <recommendedName>
        <fullName evidence="1">Type II methyltransferase M.TaqI-like domain-containing protein</fullName>
    </recommendedName>
</protein>
<feature type="domain" description="Type II methyltransferase M.TaqI-like" evidence="1">
    <location>
        <begin position="4"/>
        <end position="57"/>
    </location>
</feature>
<dbReference type="SUPFAM" id="SSF53335">
    <property type="entry name" value="S-adenosyl-L-methionine-dependent methyltransferases"/>
    <property type="match status" value="1"/>
</dbReference>
<evidence type="ECO:0000259" key="1">
    <source>
        <dbReference type="Pfam" id="PF07669"/>
    </source>
</evidence>
<feature type="non-terminal residue" evidence="2">
    <location>
        <position position="1"/>
    </location>
</feature>
<feature type="non-terminal residue" evidence="2">
    <location>
        <position position="62"/>
    </location>
</feature>
<organism evidence="2">
    <name type="scientific">marine sediment metagenome</name>
    <dbReference type="NCBI Taxonomy" id="412755"/>
    <lineage>
        <taxon>unclassified sequences</taxon>
        <taxon>metagenomes</taxon>
        <taxon>ecological metagenomes</taxon>
    </lineage>
</organism>
<accession>X1L1X9</accession>
<comment type="caution">
    <text evidence="2">The sequence shown here is derived from an EMBL/GenBank/DDBJ whole genome shotgun (WGS) entry which is preliminary data.</text>
</comment>
<reference evidence="2" key="1">
    <citation type="journal article" date="2014" name="Front. Microbiol.">
        <title>High frequency of phylogenetically diverse reductive dehalogenase-homologous genes in deep subseafloor sedimentary metagenomes.</title>
        <authorList>
            <person name="Kawai M."/>
            <person name="Futagami T."/>
            <person name="Toyoda A."/>
            <person name="Takaki Y."/>
            <person name="Nishi S."/>
            <person name="Hori S."/>
            <person name="Arai W."/>
            <person name="Tsubouchi T."/>
            <person name="Morono Y."/>
            <person name="Uchiyama I."/>
            <person name="Ito T."/>
            <person name="Fujiyama A."/>
            <person name="Inagaki F."/>
            <person name="Takami H."/>
        </authorList>
    </citation>
    <scope>NUCLEOTIDE SEQUENCE</scope>
    <source>
        <strain evidence="2">Expedition CK06-06</strain>
    </source>
</reference>
<name>X1L1X9_9ZZZZ</name>
<dbReference type="GO" id="GO:0006304">
    <property type="term" value="P:DNA modification"/>
    <property type="evidence" value="ECO:0007669"/>
    <property type="project" value="InterPro"/>
</dbReference>
<dbReference type="AlphaFoldDB" id="X1L1X9"/>
<proteinExistence type="predicted"/>
<sequence>DKINSYNTYSMFIVNSLLRLKKGGKLAIITSDIILNMGIHEDLRNFILNNCKIEEILLAPLN</sequence>
<gene>
    <name evidence="2" type="ORF">S03H2_72368</name>
</gene>